<comment type="caution">
    <text evidence="7">The sequence shown here is derived from an EMBL/GenBank/DDBJ whole genome shotgun (WGS) entry which is preliminary data.</text>
</comment>
<accession>A0A918VQN9</accession>
<keyword evidence="1 4" id="KW-0560">Oxidoreductase</keyword>
<sequence length="239" mass="26201">MFTKTIGAGATLGVAGLSALLLASAYTLPAFGEEEPFIIPAPSVDATSETDQDQATALFAAGCFWGVQAVFQHVDGVTAAVSGYAGGTADTADYETVSSGRTEHAEAVEITYDPDVVSYGELLHILFSVVHDPTQLNYQGPDYGTQYRSAIFPMSEEQEQIARAYIEQLDQTGVYSDDIVTTIESADTFYPAEEYHQDFLVRNPNYPYIVRFDMPKLENLEAVFPEYYRQEPELVLASN</sequence>
<proteinExistence type="inferred from homology"/>
<feature type="chain" id="PRO_5036858600" description="Peptide methionine sulfoxide reductase MsrA" evidence="5">
    <location>
        <begin position="33"/>
        <end position="239"/>
    </location>
</feature>
<dbReference type="EMBL" id="BMZE01000001">
    <property type="protein sequence ID" value="GHA17109.1"/>
    <property type="molecule type" value="Genomic_DNA"/>
</dbReference>
<dbReference type="PANTHER" id="PTHR43774">
    <property type="entry name" value="PEPTIDE METHIONINE SULFOXIDE REDUCTASE"/>
    <property type="match status" value="1"/>
</dbReference>
<reference evidence="7" key="2">
    <citation type="submission" date="2020-09" db="EMBL/GenBank/DDBJ databases">
        <authorList>
            <person name="Sun Q."/>
            <person name="Kim S."/>
        </authorList>
    </citation>
    <scope>NUCLEOTIDE SEQUENCE</scope>
    <source>
        <strain evidence="7">KCTC 32437</strain>
    </source>
</reference>
<reference evidence="7" key="1">
    <citation type="journal article" date="2014" name="Int. J. Syst. Evol. Microbiol.">
        <title>Complete genome sequence of Corynebacterium casei LMG S-19264T (=DSM 44701T), isolated from a smear-ripened cheese.</title>
        <authorList>
            <consortium name="US DOE Joint Genome Institute (JGI-PGF)"/>
            <person name="Walter F."/>
            <person name="Albersmeier A."/>
            <person name="Kalinowski J."/>
            <person name="Ruckert C."/>
        </authorList>
    </citation>
    <scope>NUCLEOTIDE SEQUENCE</scope>
    <source>
        <strain evidence="7">KCTC 32437</strain>
    </source>
</reference>
<dbReference type="GO" id="GO:0008113">
    <property type="term" value="F:peptide-methionine (S)-S-oxide reductase activity"/>
    <property type="evidence" value="ECO:0007669"/>
    <property type="project" value="UniProtKB-UniRule"/>
</dbReference>
<evidence type="ECO:0000313" key="7">
    <source>
        <dbReference type="EMBL" id="GHA17109.1"/>
    </source>
</evidence>
<keyword evidence="8" id="KW-1185">Reference proteome</keyword>
<dbReference type="AlphaFoldDB" id="A0A918VQN9"/>
<feature type="active site" evidence="4">
    <location>
        <position position="63"/>
    </location>
</feature>
<evidence type="ECO:0000256" key="1">
    <source>
        <dbReference type="ARBA" id="ARBA00023002"/>
    </source>
</evidence>
<protein>
    <recommendedName>
        <fullName evidence="4">Peptide methionine sulfoxide reductase MsrA</fullName>
        <shortName evidence="4">Protein-methionine-S-oxide reductase</shortName>
        <ecNumber evidence="4">1.8.4.11</ecNumber>
    </recommendedName>
    <alternativeName>
        <fullName evidence="4">Peptide-methionine (S)-S-oxide reductase</fullName>
        <shortName evidence="4">Peptide Met(O) reductase</shortName>
    </alternativeName>
</protein>
<comment type="catalytic activity">
    <reaction evidence="3 4">
        <text>[thioredoxin]-disulfide + L-methionine + H2O = L-methionine (S)-S-oxide + [thioredoxin]-dithiol</text>
        <dbReference type="Rhea" id="RHEA:19993"/>
        <dbReference type="Rhea" id="RHEA-COMP:10698"/>
        <dbReference type="Rhea" id="RHEA-COMP:10700"/>
        <dbReference type="ChEBI" id="CHEBI:15377"/>
        <dbReference type="ChEBI" id="CHEBI:29950"/>
        <dbReference type="ChEBI" id="CHEBI:50058"/>
        <dbReference type="ChEBI" id="CHEBI:57844"/>
        <dbReference type="ChEBI" id="CHEBI:58772"/>
        <dbReference type="EC" id="1.8.4.11"/>
    </reaction>
</comment>
<keyword evidence="5" id="KW-0732">Signal</keyword>
<organism evidence="7 8">
    <name type="scientific">Devosia pacifica</name>
    <dbReference type="NCBI Taxonomy" id="1335967"/>
    <lineage>
        <taxon>Bacteria</taxon>
        <taxon>Pseudomonadati</taxon>
        <taxon>Pseudomonadota</taxon>
        <taxon>Alphaproteobacteria</taxon>
        <taxon>Hyphomicrobiales</taxon>
        <taxon>Devosiaceae</taxon>
        <taxon>Devosia</taxon>
    </lineage>
</organism>
<dbReference type="NCBIfam" id="TIGR00401">
    <property type="entry name" value="msrA"/>
    <property type="match status" value="1"/>
</dbReference>
<dbReference type="SUPFAM" id="SSF55068">
    <property type="entry name" value="Peptide methionine sulfoxide reductase"/>
    <property type="match status" value="1"/>
</dbReference>
<evidence type="ECO:0000313" key="8">
    <source>
        <dbReference type="Proteomes" id="UP000646579"/>
    </source>
</evidence>
<feature type="domain" description="Peptide methionine sulphoxide reductase MsrA" evidence="6">
    <location>
        <begin position="56"/>
        <end position="208"/>
    </location>
</feature>
<dbReference type="RefSeq" id="WP_244639936.1">
    <property type="nucleotide sequence ID" value="NZ_BMZE01000001.1"/>
</dbReference>
<dbReference type="InterPro" id="IPR002569">
    <property type="entry name" value="Met_Sox_Rdtase_MsrA_dom"/>
</dbReference>
<dbReference type="Gene3D" id="3.30.1060.10">
    <property type="entry name" value="Peptide methionine sulphoxide reductase MsrA"/>
    <property type="match status" value="1"/>
</dbReference>
<comment type="similarity">
    <text evidence="4">Belongs to the MsrA Met sulfoxide reductase family.</text>
</comment>
<comment type="catalytic activity">
    <reaction evidence="2 4">
        <text>L-methionyl-[protein] + [thioredoxin]-disulfide + H2O = L-methionyl-(S)-S-oxide-[protein] + [thioredoxin]-dithiol</text>
        <dbReference type="Rhea" id="RHEA:14217"/>
        <dbReference type="Rhea" id="RHEA-COMP:10698"/>
        <dbReference type="Rhea" id="RHEA-COMP:10700"/>
        <dbReference type="Rhea" id="RHEA-COMP:12313"/>
        <dbReference type="Rhea" id="RHEA-COMP:12315"/>
        <dbReference type="ChEBI" id="CHEBI:15377"/>
        <dbReference type="ChEBI" id="CHEBI:16044"/>
        <dbReference type="ChEBI" id="CHEBI:29950"/>
        <dbReference type="ChEBI" id="CHEBI:44120"/>
        <dbReference type="ChEBI" id="CHEBI:50058"/>
        <dbReference type="EC" id="1.8.4.11"/>
    </reaction>
</comment>
<dbReference type="HAMAP" id="MF_01401">
    <property type="entry name" value="MsrA"/>
    <property type="match status" value="1"/>
</dbReference>
<dbReference type="EC" id="1.8.4.11" evidence="4"/>
<name>A0A918VQN9_9HYPH</name>
<evidence type="ECO:0000256" key="3">
    <source>
        <dbReference type="ARBA" id="ARBA00048782"/>
    </source>
</evidence>
<evidence type="ECO:0000256" key="4">
    <source>
        <dbReference type="HAMAP-Rule" id="MF_01401"/>
    </source>
</evidence>
<gene>
    <name evidence="4 7" type="primary">msrA</name>
    <name evidence="7" type="ORF">GCM10007989_10390</name>
</gene>
<dbReference type="Pfam" id="PF01625">
    <property type="entry name" value="PMSR"/>
    <property type="match status" value="1"/>
</dbReference>
<comment type="function">
    <text evidence="4">Has an important function as a repair enzyme for proteins that have been inactivated by oxidation. Catalyzes the reversible oxidation-reduction of methionine sulfoxide in proteins to methionine.</text>
</comment>
<dbReference type="Proteomes" id="UP000646579">
    <property type="component" value="Unassembled WGS sequence"/>
</dbReference>
<dbReference type="PANTHER" id="PTHR43774:SF1">
    <property type="entry name" value="PEPTIDE METHIONINE SULFOXIDE REDUCTASE MSRA 2"/>
    <property type="match status" value="1"/>
</dbReference>
<dbReference type="InterPro" id="IPR036509">
    <property type="entry name" value="Met_Sox_Rdtase_MsrA_sf"/>
</dbReference>
<evidence type="ECO:0000259" key="6">
    <source>
        <dbReference type="Pfam" id="PF01625"/>
    </source>
</evidence>
<evidence type="ECO:0000256" key="5">
    <source>
        <dbReference type="SAM" id="SignalP"/>
    </source>
</evidence>
<evidence type="ECO:0000256" key="2">
    <source>
        <dbReference type="ARBA" id="ARBA00047806"/>
    </source>
</evidence>
<feature type="signal peptide" evidence="5">
    <location>
        <begin position="1"/>
        <end position="32"/>
    </location>
</feature>